<dbReference type="AlphaFoldDB" id="A0A4C1ZLA1"/>
<evidence type="ECO:0000313" key="1">
    <source>
        <dbReference type="EMBL" id="GBP89651.1"/>
    </source>
</evidence>
<name>A0A4C1ZLA1_EUMVA</name>
<comment type="caution">
    <text evidence="1">The sequence shown here is derived from an EMBL/GenBank/DDBJ whole genome shotgun (WGS) entry which is preliminary data.</text>
</comment>
<protein>
    <submittedName>
        <fullName evidence="1">Uncharacterized protein</fullName>
    </submittedName>
</protein>
<reference evidence="1 2" key="1">
    <citation type="journal article" date="2019" name="Commun. Biol.">
        <title>The bagworm genome reveals a unique fibroin gene that provides high tensile strength.</title>
        <authorList>
            <person name="Kono N."/>
            <person name="Nakamura H."/>
            <person name="Ohtoshi R."/>
            <person name="Tomita M."/>
            <person name="Numata K."/>
            <person name="Arakawa K."/>
        </authorList>
    </citation>
    <scope>NUCLEOTIDE SEQUENCE [LARGE SCALE GENOMIC DNA]</scope>
</reference>
<evidence type="ECO:0000313" key="2">
    <source>
        <dbReference type="Proteomes" id="UP000299102"/>
    </source>
</evidence>
<dbReference type="EMBL" id="BGZK01002016">
    <property type="protein sequence ID" value="GBP89651.1"/>
    <property type="molecule type" value="Genomic_DNA"/>
</dbReference>
<organism evidence="1 2">
    <name type="scientific">Eumeta variegata</name>
    <name type="common">Bagworm moth</name>
    <name type="synonym">Eumeta japonica</name>
    <dbReference type="NCBI Taxonomy" id="151549"/>
    <lineage>
        <taxon>Eukaryota</taxon>
        <taxon>Metazoa</taxon>
        <taxon>Ecdysozoa</taxon>
        <taxon>Arthropoda</taxon>
        <taxon>Hexapoda</taxon>
        <taxon>Insecta</taxon>
        <taxon>Pterygota</taxon>
        <taxon>Neoptera</taxon>
        <taxon>Endopterygota</taxon>
        <taxon>Lepidoptera</taxon>
        <taxon>Glossata</taxon>
        <taxon>Ditrysia</taxon>
        <taxon>Tineoidea</taxon>
        <taxon>Psychidae</taxon>
        <taxon>Oiketicinae</taxon>
        <taxon>Eumeta</taxon>
    </lineage>
</organism>
<accession>A0A4C1ZLA1</accession>
<dbReference type="Proteomes" id="UP000299102">
    <property type="component" value="Unassembled WGS sequence"/>
</dbReference>
<gene>
    <name evidence="1" type="ORF">EVAR_100323_1</name>
</gene>
<keyword evidence="2" id="KW-1185">Reference proteome</keyword>
<proteinExistence type="predicted"/>
<sequence length="243" mass="27683">MFKLAHGGNVFPSLESQEDNRLVCLSLNLTVYRTGTQKGKSMKTWRKGFLSWPNSSGSAAQRAMASGKKIPRSSPTTEESTDRFLARIELSHWLRSTNSTLSCRSRTLSSLWQSSALTGTAGSSRTQRKRSWKRLNYFRRYIFRDPRTPQIDWKKSTWRGAGGRETLFGEVRHVFALSLKRKKKPYGLMNRRLCGYPSNVPHGVLMYRDVYPSPAPEPSIVNPICIQFQRITQIIMIILAPAP</sequence>